<reference evidence="14 15" key="1">
    <citation type="journal article" date="2022" name="Nat. Ecol. Evol.">
        <title>A masculinizing supergene underlies an exaggerated male reproductive morph in a spider.</title>
        <authorList>
            <person name="Hendrickx F."/>
            <person name="De Corte Z."/>
            <person name="Sonet G."/>
            <person name="Van Belleghem S.M."/>
            <person name="Kostlbacher S."/>
            <person name="Vangestel C."/>
        </authorList>
    </citation>
    <scope>NUCLEOTIDE SEQUENCE [LARGE SCALE GENOMIC DNA]</scope>
    <source>
        <strain evidence="14">W744_W776</strain>
    </source>
</reference>
<dbReference type="Gene3D" id="1.10.287.820">
    <property type="entry name" value="Acid-sensing ion channel domain"/>
    <property type="match status" value="1"/>
</dbReference>
<evidence type="ECO:0000256" key="1">
    <source>
        <dbReference type="ARBA" id="ARBA00004141"/>
    </source>
</evidence>
<evidence type="ECO:0000256" key="2">
    <source>
        <dbReference type="ARBA" id="ARBA00007193"/>
    </source>
</evidence>
<dbReference type="AlphaFoldDB" id="A0AAV6UZ62"/>
<accession>A0AAV6UZ62</accession>
<dbReference type="Proteomes" id="UP000827092">
    <property type="component" value="Unassembled WGS sequence"/>
</dbReference>
<evidence type="ECO:0000256" key="7">
    <source>
        <dbReference type="ARBA" id="ARBA00023053"/>
    </source>
</evidence>
<dbReference type="PANTHER" id="PTHR11690">
    <property type="entry name" value="AMILORIDE-SENSITIVE SODIUM CHANNEL-RELATED"/>
    <property type="match status" value="1"/>
</dbReference>
<feature type="transmembrane region" description="Helical" evidence="13">
    <location>
        <begin position="431"/>
        <end position="455"/>
    </location>
</feature>
<keyword evidence="15" id="KW-1185">Reference proteome</keyword>
<evidence type="ECO:0000313" key="14">
    <source>
        <dbReference type="EMBL" id="KAG8189517.1"/>
    </source>
</evidence>
<evidence type="ECO:0000256" key="9">
    <source>
        <dbReference type="ARBA" id="ARBA00023136"/>
    </source>
</evidence>
<sequence>MTRRFKLTNFRSNSDMQDLYDQKQDGRTDKLSFWRCGHQKKRSEVVANFAKSSSVHGAAYVFSPSERRVSKCGKFGYRVLFVFCVLSVISHIGYLLYDNFGKESTVINTINRDMESGYEGDPHFPIYPRITICRRPFYRTDVNATYLQLVEYAMLSLGLPFTPLTPTEVASLVRLAIHDLGWVKEELPSMATDLGERLNNLEDKYGRLKKSEGYNLRSFVEEHSIKFIYGNWANSNSTAHEGSEVGFRVYLSDPSIEAPAQLEQFDGQNVMPGCVTTLKAALIKTERVNLHTPLHGMWNTCPTWGRTDNGSSDRYSYDVCDQENYFEWVRRICGCELLLHTAGSQTSRLCDPIDLYQCSIRASFTNHSELLSTCKQPCTTYSYKTETSYMGMGRGSNISRIEIMYNSNHYTLNEYRKVTLSFLFSQIGGSLGLYLGASIITLVEIAGFVASWLWYRLAPAKVANTCAKVKPQFYKGRLQGNFKTELVNY</sequence>
<dbReference type="Pfam" id="PF00858">
    <property type="entry name" value="ASC"/>
    <property type="match status" value="1"/>
</dbReference>
<evidence type="ECO:0000256" key="6">
    <source>
        <dbReference type="ARBA" id="ARBA00022989"/>
    </source>
</evidence>
<evidence type="ECO:0008006" key="16">
    <source>
        <dbReference type="Google" id="ProtNLM"/>
    </source>
</evidence>
<dbReference type="PANTHER" id="PTHR11690:SF300">
    <property type="entry name" value="PICKPOCKET PROTEIN 19"/>
    <property type="match status" value="1"/>
</dbReference>
<evidence type="ECO:0000256" key="13">
    <source>
        <dbReference type="SAM" id="Phobius"/>
    </source>
</evidence>
<dbReference type="GO" id="GO:0015280">
    <property type="term" value="F:ligand-gated sodium channel activity"/>
    <property type="evidence" value="ECO:0007669"/>
    <property type="project" value="TreeGrafter"/>
</dbReference>
<name>A0AAV6UZ62_9ARAC</name>
<dbReference type="Gene3D" id="1.10.287.770">
    <property type="entry name" value="YojJ-like"/>
    <property type="match status" value="1"/>
</dbReference>
<evidence type="ECO:0000256" key="8">
    <source>
        <dbReference type="ARBA" id="ARBA00023065"/>
    </source>
</evidence>
<comment type="subcellular location">
    <subcellularLocation>
        <location evidence="1">Membrane</location>
        <topology evidence="1">Multi-pass membrane protein</topology>
    </subcellularLocation>
</comment>
<keyword evidence="4 12" id="KW-0894">Sodium channel</keyword>
<keyword evidence="5 12" id="KW-0812">Transmembrane</keyword>
<evidence type="ECO:0000313" key="15">
    <source>
        <dbReference type="Proteomes" id="UP000827092"/>
    </source>
</evidence>
<dbReference type="EMBL" id="JAFNEN010000213">
    <property type="protein sequence ID" value="KAG8189517.1"/>
    <property type="molecule type" value="Genomic_DNA"/>
</dbReference>
<organism evidence="14 15">
    <name type="scientific">Oedothorax gibbosus</name>
    <dbReference type="NCBI Taxonomy" id="931172"/>
    <lineage>
        <taxon>Eukaryota</taxon>
        <taxon>Metazoa</taxon>
        <taxon>Ecdysozoa</taxon>
        <taxon>Arthropoda</taxon>
        <taxon>Chelicerata</taxon>
        <taxon>Arachnida</taxon>
        <taxon>Araneae</taxon>
        <taxon>Araneomorphae</taxon>
        <taxon>Entelegynae</taxon>
        <taxon>Araneoidea</taxon>
        <taxon>Linyphiidae</taxon>
        <taxon>Erigoninae</taxon>
        <taxon>Oedothorax</taxon>
    </lineage>
</organism>
<evidence type="ECO:0000256" key="10">
    <source>
        <dbReference type="ARBA" id="ARBA00023201"/>
    </source>
</evidence>
<keyword evidence="10 12" id="KW-0739">Sodium transport</keyword>
<keyword evidence="3 12" id="KW-0813">Transport</keyword>
<keyword evidence="6 13" id="KW-1133">Transmembrane helix</keyword>
<evidence type="ECO:0000256" key="12">
    <source>
        <dbReference type="RuleBase" id="RU000679"/>
    </source>
</evidence>
<evidence type="ECO:0000256" key="11">
    <source>
        <dbReference type="ARBA" id="ARBA00023303"/>
    </source>
</evidence>
<keyword evidence="8 12" id="KW-0406">Ion transport</keyword>
<feature type="transmembrane region" description="Helical" evidence="13">
    <location>
        <begin position="75"/>
        <end position="97"/>
    </location>
</feature>
<evidence type="ECO:0000256" key="3">
    <source>
        <dbReference type="ARBA" id="ARBA00022448"/>
    </source>
</evidence>
<comment type="similarity">
    <text evidence="2 12">Belongs to the amiloride-sensitive sodium channel (TC 1.A.6) family.</text>
</comment>
<protein>
    <recommendedName>
        <fullName evidence="16">Amiloride-sensitive sodium channel</fullName>
    </recommendedName>
</protein>
<keyword evidence="11 12" id="KW-0407">Ion channel</keyword>
<keyword evidence="7" id="KW-0915">Sodium</keyword>
<proteinExistence type="inferred from homology"/>
<gene>
    <name evidence="14" type="ORF">JTE90_008478</name>
</gene>
<evidence type="ECO:0000256" key="5">
    <source>
        <dbReference type="ARBA" id="ARBA00022692"/>
    </source>
</evidence>
<dbReference type="InterPro" id="IPR001873">
    <property type="entry name" value="ENaC"/>
</dbReference>
<keyword evidence="9 13" id="KW-0472">Membrane</keyword>
<comment type="caution">
    <text evidence="14">The sequence shown here is derived from an EMBL/GenBank/DDBJ whole genome shotgun (WGS) entry which is preliminary data.</text>
</comment>
<evidence type="ECO:0000256" key="4">
    <source>
        <dbReference type="ARBA" id="ARBA00022461"/>
    </source>
</evidence>
<dbReference type="GO" id="GO:0005886">
    <property type="term" value="C:plasma membrane"/>
    <property type="evidence" value="ECO:0007669"/>
    <property type="project" value="TreeGrafter"/>
</dbReference>